<proteinExistence type="predicted"/>
<feature type="non-terminal residue" evidence="2">
    <location>
        <position position="123"/>
    </location>
</feature>
<protein>
    <submittedName>
        <fullName evidence="2">Uncharacterized protein</fullName>
    </submittedName>
</protein>
<gene>
    <name evidence="2" type="ORF">TSPGSL018_20179</name>
</gene>
<evidence type="ECO:0000313" key="2">
    <source>
        <dbReference type="EMBL" id="JAC63627.1"/>
    </source>
</evidence>
<feature type="region of interest" description="Disordered" evidence="1">
    <location>
        <begin position="91"/>
        <end position="123"/>
    </location>
</feature>
<evidence type="ECO:0000256" key="1">
    <source>
        <dbReference type="SAM" id="MobiDB-lite"/>
    </source>
</evidence>
<sequence length="123" mass="12697">MQPWGVAFLGAPLPRRATALGPCQRRPRHHLCSCLSVLALPHAARSGTRRLMRAASAAARCCRCRVCPPAERGRAPQGPPSALALCVQAARQPSGPLPGPAAEPPALPGSACERAARAPSSAL</sequence>
<name>A0A061QSM4_9CHLO</name>
<accession>A0A061QSM4</accession>
<feature type="compositionally biased region" description="Pro residues" evidence="1">
    <location>
        <begin position="95"/>
        <end position="107"/>
    </location>
</feature>
<dbReference type="EMBL" id="GBEZ01023249">
    <property type="protein sequence ID" value="JAC63627.1"/>
    <property type="molecule type" value="Transcribed_RNA"/>
</dbReference>
<reference evidence="2" key="1">
    <citation type="submission" date="2014-05" db="EMBL/GenBank/DDBJ databases">
        <title>The transcriptome of the halophilic microalga Tetraselmis sp. GSL018 isolated from the Great Salt Lake, Utah.</title>
        <authorList>
            <person name="Jinkerson R.E."/>
            <person name="D'Adamo S."/>
            <person name="Posewitz M.C."/>
        </authorList>
    </citation>
    <scope>NUCLEOTIDE SEQUENCE</scope>
    <source>
        <strain evidence="2">GSL018</strain>
    </source>
</reference>
<organism evidence="2">
    <name type="scientific">Tetraselmis sp. GSL018</name>
    <dbReference type="NCBI Taxonomy" id="582737"/>
    <lineage>
        <taxon>Eukaryota</taxon>
        <taxon>Viridiplantae</taxon>
        <taxon>Chlorophyta</taxon>
        <taxon>core chlorophytes</taxon>
        <taxon>Chlorodendrophyceae</taxon>
        <taxon>Chlorodendrales</taxon>
        <taxon>Chlorodendraceae</taxon>
        <taxon>Tetraselmis</taxon>
    </lineage>
</organism>
<dbReference type="AlphaFoldDB" id="A0A061QSM4"/>